<comment type="similarity">
    <text evidence="3">Belongs to the EROs family.</text>
</comment>
<sequence>MRNERRVARTASALILLLLAFLLTTSASTSSSRFSSQLEPDSSLFLGIDSVLKKGANGQICRPTGLIDDARCDFETVEALNDEFFNSLQRLVRTPYFRYYKIDLFRECPFWHENGFCMNRACGVEQADEKDVPNQYHISNLSSVDSLDPGTNDLLSSSDDVSDFCYWDDTTSDDARYVDLVKNPERFTGYAGHSASRVWKSIYEENCFGLGGPFIEPPRSGDKTGFISRDTLLASSLSLGPDGGSSPAFRGLMTSLESPVDKGDSETCLEKRVFYRIISGLHASISIHVCADYLDQETGEWAPNLECFVTRIAQHPERLQNVYFNYVLLLRALSRLSDGWLDNVDIGTRVGADVNTPWNLSVSSNSSTADSPATTHSQDLQDDPEHASDSITREHLLSLISAAQASPPTFDEQSMFSPSNPEAGQLRTEFRERFRNISAIMDCVGCDKCRLWGKVQVNGLGTALKILFSDSDSGGSSTTSGTSAPRPPALMRSELVALINTAHRFAESLRAVATFREMYQEALAEKEAERRSQSSSSNSSSSQPSTESRRTDPPLAHDEL</sequence>
<feature type="disulfide bond" description="Redox-active" evidence="18">
    <location>
        <begin position="446"/>
        <end position="449"/>
    </location>
</feature>
<evidence type="ECO:0000256" key="19">
    <source>
        <dbReference type="SAM" id="MobiDB-lite"/>
    </source>
</evidence>
<comment type="caution">
    <text evidence="21">The sequence shown here is derived from an EMBL/GenBank/DDBJ whole genome shotgun (WGS) entry which is preliminary data.</text>
</comment>
<keyword evidence="5" id="KW-0813">Transport</keyword>
<evidence type="ECO:0000256" key="16">
    <source>
        <dbReference type="PIRSR" id="PIRSR017205-1"/>
    </source>
</evidence>
<keyword evidence="6" id="KW-0285">Flavoprotein</keyword>
<feature type="compositionally biased region" description="Basic and acidic residues" evidence="19">
    <location>
        <begin position="547"/>
        <end position="560"/>
    </location>
</feature>
<reference evidence="21" key="1">
    <citation type="submission" date="2016-04" db="EMBL/GenBank/DDBJ databases">
        <authorList>
            <person name="Nguyen H.D."/>
            <person name="Samba Siva P."/>
            <person name="Cullis J."/>
            <person name="Levesque C.A."/>
            <person name="Hambleton S."/>
        </authorList>
    </citation>
    <scope>NUCLEOTIDE SEQUENCE</scope>
    <source>
        <strain evidence="21">DAOMC 236416</strain>
    </source>
</reference>
<evidence type="ECO:0000256" key="15">
    <source>
        <dbReference type="ARBA" id="ARBA00023284"/>
    </source>
</evidence>
<dbReference type="InterPro" id="IPR007266">
    <property type="entry name" value="Ero1"/>
</dbReference>
<accession>A0A177TWZ8</accession>
<feature type="signal peptide" evidence="20">
    <location>
        <begin position="1"/>
        <end position="27"/>
    </location>
</feature>
<keyword evidence="12" id="KW-0472">Membrane</keyword>
<evidence type="ECO:0000256" key="13">
    <source>
        <dbReference type="ARBA" id="ARBA00023157"/>
    </source>
</evidence>
<dbReference type="GO" id="GO:0034975">
    <property type="term" value="P:protein folding in endoplasmic reticulum"/>
    <property type="evidence" value="ECO:0007669"/>
    <property type="project" value="InterPro"/>
</dbReference>
<feature type="chain" id="PRO_5043836908" description="Endoplasmic reticulum oxidoreductin 1" evidence="20">
    <location>
        <begin position="28"/>
        <end position="560"/>
    </location>
</feature>
<keyword evidence="7 20" id="KW-0732">Signal</keyword>
<dbReference type="GO" id="GO:0015035">
    <property type="term" value="F:protein-disulfide reductase activity"/>
    <property type="evidence" value="ECO:0007669"/>
    <property type="project" value="InterPro"/>
</dbReference>
<evidence type="ECO:0000256" key="7">
    <source>
        <dbReference type="ARBA" id="ARBA00022729"/>
    </source>
</evidence>
<keyword evidence="9 17" id="KW-0274">FAD</keyword>
<gene>
    <name evidence="21" type="ORF">A4X13_0g1088</name>
</gene>
<feature type="active site" description="Nucleophile" evidence="16">
    <location>
        <position position="446"/>
    </location>
</feature>
<keyword evidence="11" id="KW-0560">Oxidoreductase</keyword>
<evidence type="ECO:0000256" key="9">
    <source>
        <dbReference type="ARBA" id="ARBA00022827"/>
    </source>
</evidence>
<dbReference type="GO" id="GO:0071949">
    <property type="term" value="F:FAD binding"/>
    <property type="evidence" value="ECO:0007669"/>
    <property type="project" value="InterPro"/>
</dbReference>
<feature type="binding site" evidence="17">
    <location>
        <position position="199"/>
    </location>
    <ligand>
        <name>FAD</name>
        <dbReference type="ChEBI" id="CHEBI:57692"/>
    </ligand>
</feature>
<keyword evidence="8" id="KW-0256">Endoplasmic reticulum</keyword>
<comment type="subcellular location">
    <subcellularLocation>
        <location evidence="2">Endoplasmic reticulum membrane</location>
        <topology evidence="2">Peripheral membrane protein</topology>
        <orientation evidence="2">Lumenal side</orientation>
    </subcellularLocation>
</comment>
<evidence type="ECO:0000256" key="2">
    <source>
        <dbReference type="ARBA" id="ARBA00004367"/>
    </source>
</evidence>
<dbReference type="Pfam" id="PF04137">
    <property type="entry name" value="ERO1"/>
    <property type="match status" value="1"/>
</dbReference>
<dbReference type="Proteomes" id="UP000077521">
    <property type="component" value="Unassembled WGS sequence"/>
</dbReference>
<organism evidence="21 22">
    <name type="scientific">Tilletia indica</name>
    <dbReference type="NCBI Taxonomy" id="43049"/>
    <lineage>
        <taxon>Eukaryota</taxon>
        <taxon>Fungi</taxon>
        <taxon>Dikarya</taxon>
        <taxon>Basidiomycota</taxon>
        <taxon>Ustilaginomycotina</taxon>
        <taxon>Exobasidiomycetes</taxon>
        <taxon>Tilletiales</taxon>
        <taxon>Tilletiaceae</taxon>
        <taxon>Tilletia</taxon>
    </lineage>
</organism>
<evidence type="ECO:0000256" key="3">
    <source>
        <dbReference type="ARBA" id="ARBA00008277"/>
    </source>
</evidence>
<proteinExistence type="inferred from homology"/>
<feature type="compositionally biased region" description="Basic and acidic residues" evidence="19">
    <location>
        <begin position="523"/>
        <end position="532"/>
    </location>
</feature>
<evidence type="ECO:0000256" key="11">
    <source>
        <dbReference type="ARBA" id="ARBA00023002"/>
    </source>
</evidence>
<evidence type="ECO:0000313" key="21">
    <source>
        <dbReference type="EMBL" id="KAE8259313.1"/>
    </source>
</evidence>
<evidence type="ECO:0000256" key="10">
    <source>
        <dbReference type="ARBA" id="ARBA00022982"/>
    </source>
</evidence>
<feature type="region of interest" description="Disordered" evidence="19">
    <location>
        <begin position="469"/>
        <end position="488"/>
    </location>
</feature>
<dbReference type="PIRSF" id="PIRSF017205">
    <property type="entry name" value="ERO1"/>
    <property type="match status" value="1"/>
</dbReference>
<feature type="binding site" evidence="17">
    <location>
        <position position="311"/>
    </location>
    <ligand>
        <name>FAD</name>
        <dbReference type="ChEBI" id="CHEBI:57692"/>
    </ligand>
</feature>
<reference evidence="21" key="2">
    <citation type="journal article" date="2019" name="IMA Fungus">
        <title>Genome sequencing and comparison of five Tilletia species to identify candidate genes for the detection of regulated species infecting wheat.</title>
        <authorList>
            <person name="Nguyen H.D.T."/>
            <person name="Sultana T."/>
            <person name="Kesanakurti P."/>
            <person name="Hambleton S."/>
        </authorList>
    </citation>
    <scope>NUCLEOTIDE SEQUENCE</scope>
    <source>
        <strain evidence="21">DAOMC 236416</strain>
    </source>
</reference>
<evidence type="ECO:0000256" key="18">
    <source>
        <dbReference type="PIRSR" id="PIRSR017205-3"/>
    </source>
</evidence>
<feature type="compositionally biased region" description="Low complexity" evidence="19">
    <location>
        <begin position="533"/>
        <end position="546"/>
    </location>
</feature>
<feature type="binding site" evidence="17">
    <location>
        <position position="186"/>
    </location>
    <ligand>
        <name>FAD</name>
        <dbReference type="ChEBI" id="CHEBI:57692"/>
    </ligand>
</feature>
<dbReference type="PANTHER" id="PTHR12613:SF0">
    <property type="entry name" value="ERO1-LIKE PROTEIN"/>
    <property type="match status" value="1"/>
</dbReference>
<feature type="binding site" evidence="17">
    <location>
        <position position="279"/>
    </location>
    <ligand>
        <name>FAD</name>
        <dbReference type="ChEBI" id="CHEBI:57692"/>
    </ligand>
</feature>
<feature type="region of interest" description="Disordered" evidence="19">
    <location>
        <begin position="523"/>
        <end position="560"/>
    </location>
</feature>
<feature type="compositionally biased region" description="Low complexity" evidence="19">
    <location>
        <begin position="469"/>
        <end position="483"/>
    </location>
</feature>
<evidence type="ECO:0000256" key="6">
    <source>
        <dbReference type="ARBA" id="ARBA00022630"/>
    </source>
</evidence>
<feature type="disulfide bond" description="Redox-active" evidence="18">
    <location>
        <begin position="117"/>
        <end position="122"/>
    </location>
</feature>
<evidence type="ECO:0000313" key="22">
    <source>
        <dbReference type="Proteomes" id="UP000077521"/>
    </source>
</evidence>
<evidence type="ECO:0000256" key="4">
    <source>
        <dbReference type="ARBA" id="ARBA00011802"/>
    </source>
</evidence>
<dbReference type="AlphaFoldDB" id="A0A177TWZ8"/>
<dbReference type="SUPFAM" id="SSF110019">
    <property type="entry name" value="ERO1-like"/>
    <property type="match status" value="1"/>
</dbReference>
<keyword evidence="22" id="KW-1185">Reference proteome</keyword>
<evidence type="ECO:0000256" key="5">
    <source>
        <dbReference type="ARBA" id="ARBA00022448"/>
    </source>
</evidence>
<feature type="region of interest" description="Disordered" evidence="19">
    <location>
        <begin position="361"/>
        <end position="387"/>
    </location>
</feature>
<keyword evidence="14" id="KW-0325">Glycoprotein</keyword>
<name>A0A177TWZ8_9BASI</name>
<feature type="binding site" evidence="17">
    <location>
        <position position="282"/>
    </location>
    <ligand>
        <name>FAD</name>
        <dbReference type="ChEBI" id="CHEBI:57692"/>
    </ligand>
</feature>
<keyword evidence="13 18" id="KW-1015">Disulfide bond</keyword>
<dbReference type="EMBL" id="LWDF02000040">
    <property type="protein sequence ID" value="KAE8259313.1"/>
    <property type="molecule type" value="Genomic_DNA"/>
</dbReference>
<evidence type="ECO:0000256" key="8">
    <source>
        <dbReference type="ARBA" id="ARBA00022824"/>
    </source>
</evidence>
<evidence type="ECO:0000256" key="20">
    <source>
        <dbReference type="SAM" id="SignalP"/>
    </source>
</evidence>
<dbReference type="InterPro" id="IPR037192">
    <property type="entry name" value="ERO1-like_sf"/>
</dbReference>
<evidence type="ECO:0000256" key="12">
    <source>
        <dbReference type="ARBA" id="ARBA00023136"/>
    </source>
</evidence>
<dbReference type="PANTHER" id="PTHR12613">
    <property type="entry name" value="ERO1-RELATED"/>
    <property type="match status" value="1"/>
</dbReference>
<evidence type="ECO:0008006" key="23">
    <source>
        <dbReference type="Google" id="ProtNLM"/>
    </source>
</evidence>
<keyword evidence="10" id="KW-0249">Electron transport</keyword>
<dbReference type="GO" id="GO:0005789">
    <property type="term" value="C:endoplasmic reticulum membrane"/>
    <property type="evidence" value="ECO:0007669"/>
    <property type="project" value="UniProtKB-SubCell"/>
</dbReference>
<evidence type="ECO:0000256" key="14">
    <source>
        <dbReference type="ARBA" id="ARBA00023180"/>
    </source>
</evidence>
<keyword evidence="15" id="KW-0676">Redox-active center</keyword>
<comment type="cofactor">
    <cofactor evidence="1 17">
        <name>FAD</name>
        <dbReference type="ChEBI" id="CHEBI:57692"/>
    </cofactor>
</comment>
<feature type="binding site" evidence="17">
    <location>
        <position position="188"/>
    </location>
    <ligand>
        <name>FAD</name>
        <dbReference type="ChEBI" id="CHEBI:57692"/>
    </ligand>
</feature>
<protein>
    <recommendedName>
        <fullName evidence="23">Endoplasmic reticulum oxidoreductin 1</fullName>
    </recommendedName>
</protein>
<dbReference type="GO" id="GO:0016972">
    <property type="term" value="F:thiol oxidase activity"/>
    <property type="evidence" value="ECO:0007669"/>
    <property type="project" value="InterPro"/>
</dbReference>
<evidence type="ECO:0000256" key="17">
    <source>
        <dbReference type="PIRSR" id="PIRSR017205-2"/>
    </source>
</evidence>
<evidence type="ECO:0000256" key="1">
    <source>
        <dbReference type="ARBA" id="ARBA00001974"/>
    </source>
</evidence>
<feature type="active site" evidence="16">
    <location>
        <position position="449"/>
    </location>
</feature>
<feature type="compositionally biased region" description="Polar residues" evidence="19">
    <location>
        <begin position="361"/>
        <end position="378"/>
    </location>
</feature>
<comment type="subunit">
    <text evidence="4">May function both as a monomer and a homodimer.</text>
</comment>